<feature type="transmembrane region" description="Helical" evidence="1">
    <location>
        <begin position="142"/>
        <end position="161"/>
    </location>
</feature>
<accession>A0A369XLQ6</accession>
<feature type="transmembrane region" description="Helical" evidence="1">
    <location>
        <begin position="229"/>
        <end position="248"/>
    </location>
</feature>
<name>A0A369XLQ6_9PROT</name>
<feature type="transmembrane region" description="Helical" evidence="1">
    <location>
        <begin position="197"/>
        <end position="217"/>
    </location>
</feature>
<feature type="domain" description="EamA" evidence="2">
    <location>
        <begin position="26"/>
        <end position="157"/>
    </location>
</feature>
<keyword evidence="1" id="KW-1133">Transmembrane helix</keyword>
<feature type="transmembrane region" description="Helical" evidence="1">
    <location>
        <begin position="21"/>
        <end position="40"/>
    </location>
</feature>
<reference evidence="3 4" key="1">
    <citation type="submission" date="2018-05" db="EMBL/GenBank/DDBJ databases">
        <title>Integrated omic analyses show evidence that a Ca. Accumulibacter phosphatis strain performs denitrification under micro-aerobic conditions.</title>
        <authorList>
            <person name="Camejo P.Y."/>
            <person name="Katherine M.D."/>
            <person name="Daniel N.R."/>
        </authorList>
    </citation>
    <scope>NUCLEOTIDE SEQUENCE [LARGE SCALE GENOMIC DNA]</scope>
    <source>
        <strain evidence="3">UW-LDO-IC</strain>
    </source>
</reference>
<keyword evidence="1" id="KW-0812">Transmembrane</keyword>
<feature type="transmembrane region" description="Helical" evidence="1">
    <location>
        <begin position="281"/>
        <end position="299"/>
    </location>
</feature>
<feature type="transmembrane region" description="Helical" evidence="1">
    <location>
        <begin position="117"/>
        <end position="135"/>
    </location>
</feature>
<dbReference type="Pfam" id="PF00892">
    <property type="entry name" value="EamA"/>
    <property type="match status" value="2"/>
</dbReference>
<evidence type="ECO:0000256" key="1">
    <source>
        <dbReference type="SAM" id="Phobius"/>
    </source>
</evidence>
<protein>
    <submittedName>
        <fullName evidence="3">DMT family transporter</fullName>
    </submittedName>
</protein>
<keyword evidence="1" id="KW-0472">Membrane</keyword>
<dbReference type="InterPro" id="IPR037185">
    <property type="entry name" value="EmrE-like"/>
</dbReference>
<feature type="transmembrane region" description="Helical" evidence="1">
    <location>
        <begin position="46"/>
        <end position="72"/>
    </location>
</feature>
<proteinExistence type="predicted"/>
<dbReference type="GO" id="GO:0016020">
    <property type="term" value="C:membrane"/>
    <property type="evidence" value="ECO:0007669"/>
    <property type="project" value="InterPro"/>
</dbReference>
<feature type="transmembrane region" description="Helical" evidence="1">
    <location>
        <begin position="93"/>
        <end position="111"/>
    </location>
</feature>
<dbReference type="SUPFAM" id="SSF103481">
    <property type="entry name" value="Multidrug resistance efflux transporter EmrE"/>
    <property type="match status" value="2"/>
</dbReference>
<dbReference type="EMBL" id="QPGA01000011">
    <property type="protein sequence ID" value="RDE51043.1"/>
    <property type="molecule type" value="Genomic_DNA"/>
</dbReference>
<dbReference type="AlphaFoldDB" id="A0A369XLQ6"/>
<dbReference type="Proteomes" id="UP000253831">
    <property type="component" value="Unassembled WGS sequence"/>
</dbReference>
<evidence type="ECO:0000313" key="3">
    <source>
        <dbReference type="EMBL" id="RDE51043.1"/>
    </source>
</evidence>
<organism evidence="3 4">
    <name type="scientific">Candidatus Accumulibacter meliphilus</name>
    <dbReference type="NCBI Taxonomy" id="2211374"/>
    <lineage>
        <taxon>Bacteria</taxon>
        <taxon>Pseudomonadati</taxon>
        <taxon>Pseudomonadota</taxon>
        <taxon>Betaproteobacteria</taxon>
        <taxon>Candidatus Accumulibacter</taxon>
    </lineage>
</organism>
<dbReference type="PANTHER" id="PTHR22911">
    <property type="entry name" value="ACYL-MALONYL CONDENSING ENZYME-RELATED"/>
    <property type="match status" value="1"/>
</dbReference>
<feature type="transmembrane region" description="Helical" evidence="1">
    <location>
        <begin position="167"/>
        <end position="185"/>
    </location>
</feature>
<gene>
    <name evidence="3" type="ORF">DVS81_07770</name>
</gene>
<dbReference type="InterPro" id="IPR000620">
    <property type="entry name" value="EamA_dom"/>
</dbReference>
<evidence type="ECO:0000313" key="4">
    <source>
        <dbReference type="Proteomes" id="UP000253831"/>
    </source>
</evidence>
<feature type="transmembrane region" description="Helical" evidence="1">
    <location>
        <begin position="255"/>
        <end position="275"/>
    </location>
</feature>
<evidence type="ECO:0000259" key="2">
    <source>
        <dbReference type="Pfam" id="PF00892"/>
    </source>
</evidence>
<dbReference type="PANTHER" id="PTHR22911:SF103">
    <property type="entry name" value="BLR2811 PROTEIN"/>
    <property type="match status" value="1"/>
</dbReference>
<feature type="domain" description="EamA" evidence="2">
    <location>
        <begin position="166"/>
        <end position="292"/>
    </location>
</feature>
<sequence length="303" mass="32592">MAVSQDVQLDQASLANSDGAPLRLHAALLFLTALLLFAALDATAKHLSALFAVPLLVWARYLVHLVIMLLAVAPSMGRRLIVTERPWLMSLRGLTLVAVTLLGQLALKTLPLAETTALIFVAPLLVALLAAPLLGETVRLRTWLATIAGFVGVLLIARPGGSLFGPGVAYALGAALSYAAYQILTRKLAASEHPMRLLFYTALLGTLAMLPVLPVYWDGIWPTPTQSLLIISLGLYGGIGHFLLIRAFHETSASLLAPLIYTQLVWATLLGWLVFDHFPDLLTVVGMIVIGASGLSLAIRWRR</sequence>
<comment type="caution">
    <text evidence="3">The sequence shown here is derived from an EMBL/GenBank/DDBJ whole genome shotgun (WGS) entry which is preliminary data.</text>
</comment>